<comment type="caution">
    <text evidence="17">The sequence shown here is derived from an EMBL/GenBank/DDBJ whole genome shotgun (WGS) entry which is preliminary data.</text>
</comment>
<keyword evidence="4" id="KW-0410">Iron transport</keyword>
<keyword evidence="8 12" id="KW-0798">TonB box</keyword>
<dbReference type="InterPro" id="IPR000531">
    <property type="entry name" value="Beta-barrel_TonB"/>
</dbReference>
<evidence type="ECO:0000256" key="1">
    <source>
        <dbReference type="ARBA" id="ARBA00004571"/>
    </source>
</evidence>
<keyword evidence="3 11" id="KW-1134">Transmembrane beta strand</keyword>
<comment type="similarity">
    <text evidence="11 12">Belongs to the TonB-dependent receptor family.</text>
</comment>
<dbReference type="PANTHER" id="PTHR32552:SF81">
    <property type="entry name" value="TONB-DEPENDENT OUTER MEMBRANE RECEPTOR"/>
    <property type="match status" value="1"/>
</dbReference>
<evidence type="ECO:0000256" key="12">
    <source>
        <dbReference type="RuleBase" id="RU003357"/>
    </source>
</evidence>
<evidence type="ECO:0000256" key="9">
    <source>
        <dbReference type="ARBA" id="ARBA00023136"/>
    </source>
</evidence>
<evidence type="ECO:0000256" key="2">
    <source>
        <dbReference type="ARBA" id="ARBA00022448"/>
    </source>
</evidence>
<comment type="subcellular location">
    <subcellularLocation>
        <location evidence="1 11">Cell outer membrane</location>
        <topology evidence="1 11">Multi-pass membrane protein</topology>
    </subcellularLocation>
</comment>
<keyword evidence="9 11" id="KW-0472">Membrane</keyword>
<dbReference type="PROSITE" id="PS52016">
    <property type="entry name" value="TONB_DEPENDENT_REC_3"/>
    <property type="match status" value="1"/>
</dbReference>
<evidence type="ECO:0000256" key="7">
    <source>
        <dbReference type="ARBA" id="ARBA00023065"/>
    </source>
</evidence>
<dbReference type="GO" id="GO:0006826">
    <property type="term" value="P:iron ion transport"/>
    <property type="evidence" value="ECO:0007669"/>
    <property type="project" value="UniProtKB-KW"/>
</dbReference>
<dbReference type="InterPro" id="IPR006311">
    <property type="entry name" value="TAT_signal"/>
</dbReference>
<keyword evidence="6" id="KW-0408">Iron</keyword>
<dbReference type="AlphaFoldDB" id="A0A5J5HUR4"/>
<dbReference type="InterPro" id="IPR012910">
    <property type="entry name" value="Plug_dom"/>
</dbReference>
<name>A0A5J5HUR4_9SPHN</name>
<evidence type="ECO:0000256" key="13">
    <source>
        <dbReference type="SAM" id="MobiDB-lite"/>
    </source>
</evidence>
<evidence type="ECO:0000313" key="17">
    <source>
        <dbReference type="EMBL" id="KAA9024131.1"/>
    </source>
</evidence>
<feature type="domain" description="TonB-dependent receptor plug" evidence="16">
    <location>
        <begin position="77"/>
        <end position="182"/>
    </location>
</feature>
<dbReference type="GO" id="GO:0009279">
    <property type="term" value="C:cell outer membrane"/>
    <property type="evidence" value="ECO:0007669"/>
    <property type="project" value="UniProtKB-SubCell"/>
</dbReference>
<organism evidence="17 18">
    <name type="scientific">Sphingobium limneticum</name>
    <dbReference type="NCBI Taxonomy" id="1007511"/>
    <lineage>
        <taxon>Bacteria</taxon>
        <taxon>Pseudomonadati</taxon>
        <taxon>Pseudomonadota</taxon>
        <taxon>Alphaproteobacteria</taxon>
        <taxon>Sphingomonadales</taxon>
        <taxon>Sphingomonadaceae</taxon>
        <taxon>Sphingobium</taxon>
    </lineage>
</organism>
<keyword evidence="2 11" id="KW-0813">Transport</keyword>
<keyword evidence="5 11" id="KW-0812">Transmembrane</keyword>
<evidence type="ECO:0000259" key="16">
    <source>
        <dbReference type="Pfam" id="PF07715"/>
    </source>
</evidence>
<evidence type="ECO:0000256" key="6">
    <source>
        <dbReference type="ARBA" id="ARBA00023004"/>
    </source>
</evidence>
<dbReference type="Gene3D" id="2.40.170.20">
    <property type="entry name" value="TonB-dependent receptor, beta-barrel domain"/>
    <property type="match status" value="1"/>
</dbReference>
<reference evidence="17 18" key="1">
    <citation type="submission" date="2019-09" db="EMBL/GenBank/DDBJ databases">
        <authorList>
            <person name="Feng G."/>
        </authorList>
    </citation>
    <scope>NUCLEOTIDE SEQUENCE [LARGE SCALE GENOMIC DNA]</scope>
    <source>
        <strain evidence="17 18">KACC 19283</strain>
    </source>
</reference>
<sequence>MRHPNMRRSLLAGSAIGLFATAYPLSAACAQTATNAPASPVASGVGATKDDSSRPGGSTEGALEDIVVTARKRSENLRDVPVALTAVSGDTLTHRNITQMVDLVTTLPNLTVSYGTIQPRTFIRGFGSGDNLSFDQSVGKFVDNVSYGRDQDSRIPLFDLERVEVLRGPQVLLFGNSATAGALNITTRKPGDRFEADGSIGYEFNSNETNVQGGATLPIADGVSLRVAGLLQHLDKGWIHNNVTGFDSPRTRNYAGRAILRIEPSSDLQIQLKAEYDRLLDEGENIQVYKQSLAVPGLFDDTKLDGRTSNSNAGPPYFQQGYAHLRNQTYQADVNYHVLGGQLISTSSYRNYMSSTSADGDGLAADIFNAFIFNRYRQFAQEIRFEGTSGDFDYTLGGYYQHDEMRAFTLIEFNLAPLGVPVPPFARYLSFDQDTDAWSGFANLRWRITPKLKVEAGFRYTDTRKDVNQLLATANIIPSLPRNTKRATVAQQINPALDPVQLAVLGVSPHDYRGIQQNDGYFQPQVIVQYEIAPANMVYAKFVSGSKAGGVDAISPASNPNATKFGPEKATSFELGAKGRLASGHLDYALTIFSTTFKDLQLSVFDNVSSFLVSNVGKARTRGVELELNWAPAPRLRIDFNGAYLDARYLSFPGATCTNEQSLIAGPTCTQDLSGAPTSYASKWSGNLGIAYEQPLGGDYRLAGRIDVSARSSYDAGSTNSPDERQKGYAQLDANLDLSPNSSSWTISLFGRNLTDKRYLSFALPTIPATFGEMGTYSRGRQLGVRLSGRF</sequence>
<keyword evidence="7" id="KW-0406">Ion transport</keyword>
<protein>
    <submittedName>
        <fullName evidence="17">TonB-dependent receptor</fullName>
    </submittedName>
</protein>
<evidence type="ECO:0000256" key="5">
    <source>
        <dbReference type="ARBA" id="ARBA00022692"/>
    </source>
</evidence>
<dbReference type="SUPFAM" id="SSF56935">
    <property type="entry name" value="Porins"/>
    <property type="match status" value="1"/>
</dbReference>
<dbReference type="PANTHER" id="PTHR32552">
    <property type="entry name" value="FERRICHROME IRON RECEPTOR-RELATED"/>
    <property type="match status" value="1"/>
</dbReference>
<dbReference type="PROSITE" id="PS51257">
    <property type="entry name" value="PROKAR_LIPOPROTEIN"/>
    <property type="match status" value="1"/>
</dbReference>
<dbReference type="PROSITE" id="PS51318">
    <property type="entry name" value="TAT"/>
    <property type="match status" value="1"/>
</dbReference>
<dbReference type="InterPro" id="IPR036942">
    <property type="entry name" value="Beta-barrel_TonB_sf"/>
</dbReference>
<keyword evidence="14" id="KW-0732">Signal</keyword>
<dbReference type="InterPro" id="IPR039426">
    <property type="entry name" value="TonB-dep_rcpt-like"/>
</dbReference>
<dbReference type="Pfam" id="PF00593">
    <property type="entry name" value="TonB_dep_Rec_b-barrel"/>
    <property type="match status" value="1"/>
</dbReference>
<evidence type="ECO:0000256" key="8">
    <source>
        <dbReference type="ARBA" id="ARBA00023077"/>
    </source>
</evidence>
<feature type="region of interest" description="Disordered" evidence="13">
    <location>
        <begin position="37"/>
        <end position="64"/>
    </location>
</feature>
<feature type="domain" description="TonB-dependent receptor-like beta-barrel" evidence="15">
    <location>
        <begin position="290"/>
        <end position="754"/>
    </location>
</feature>
<dbReference type="EMBL" id="VYQA01000031">
    <property type="protein sequence ID" value="KAA9024131.1"/>
    <property type="molecule type" value="Genomic_DNA"/>
</dbReference>
<evidence type="ECO:0000256" key="4">
    <source>
        <dbReference type="ARBA" id="ARBA00022496"/>
    </source>
</evidence>
<evidence type="ECO:0000256" key="14">
    <source>
        <dbReference type="SAM" id="SignalP"/>
    </source>
</evidence>
<evidence type="ECO:0000313" key="18">
    <source>
        <dbReference type="Proteomes" id="UP000325933"/>
    </source>
</evidence>
<proteinExistence type="inferred from homology"/>
<keyword evidence="10 11" id="KW-0998">Cell outer membrane</keyword>
<evidence type="ECO:0000256" key="10">
    <source>
        <dbReference type="ARBA" id="ARBA00023237"/>
    </source>
</evidence>
<accession>A0A5J5HUR4</accession>
<dbReference type="Pfam" id="PF07715">
    <property type="entry name" value="Plug"/>
    <property type="match status" value="1"/>
</dbReference>
<feature type="chain" id="PRO_5023899654" evidence="14">
    <location>
        <begin position="28"/>
        <end position="791"/>
    </location>
</feature>
<evidence type="ECO:0000259" key="15">
    <source>
        <dbReference type="Pfam" id="PF00593"/>
    </source>
</evidence>
<feature type="signal peptide" evidence="14">
    <location>
        <begin position="1"/>
        <end position="27"/>
    </location>
</feature>
<dbReference type="Proteomes" id="UP000325933">
    <property type="component" value="Unassembled WGS sequence"/>
</dbReference>
<keyword evidence="17" id="KW-0675">Receptor</keyword>
<gene>
    <name evidence="17" type="ORF">F4U95_22765</name>
</gene>
<evidence type="ECO:0000256" key="11">
    <source>
        <dbReference type="PROSITE-ProRule" id="PRU01360"/>
    </source>
</evidence>
<evidence type="ECO:0000256" key="3">
    <source>
        <dbReference type="ARBA" id="ARBA00022452"/>
    </source>
</evidence>